<dbReference type="GO" id="GO:0070860">
    <property type="term" value="C:RNA polymerase I core factor complex"/>
    <property type="evidence" value="ECO:0007669"/>
    <property type="project" value="InterPro"/>
</dbReference>
<dbReference type="InParanoid" id="A0A1S4FZV0"/>
<dbReference type="GO" id="GO:0008270">
    <property type="term" value="F:zinc ion binding"/>
    <property type="evidence" value="ECO:0007669"/>
    <property type="project" value="UniProtKB-KW"/>
</dbReference>
<evidence type="ECO:0000256" key="8">
    <source>
        <dbReference type="ARBA" id="ARBA00023163"/>
    </source>
</evidence>
<comment type="similarity">
    <text evidence="2">Belongs to the RRN7/TAF1B family.</text>
</comment>
<evidence type="ECO:0000256" key="10">
    <source>
        <dbReference type="SAM" id="MobiDB-lite"/>
    </source>
</evidence>
<evidence type="ECO:0000256" key="3">
    <source>
        <dbReference type="ARBA" id="ARBA00022723"/>
    </source>
</evidence>
<keyword evidence="5" id="KW-0862">Zinc</keyword>
<dbReference type="PANTHER" id="PTHR31576:SF2">
    <property type="entry name" value="TATA BOX-BINDING PROTEIN-ASSOCIATED FACTOR RNA POLYMERASE I SUBUNIT B"/>
    <property type="match status" value="1"/>
</dbReference>
<dbReference type="PANTHER" id="PTHR31576">
    <property type="entry name" value="TATA BOX-BINDING PROTEIN-ASSOCIATED FACTOR RNA POLYMERASE I SUBUNIT B"/>
    <property type="match status" value="1"/>
</dbReference>
<dbReference type="OrthoDB" id="10069252at2759"/>
<evidence type="ECO:0000256" key="7">
    <source>
        <dbReference type="ARBA" id="ARBA00023125"/>
    </source>
</evidence>
<evidence type="ECO:0000313" key="12">
    <source>
        <dbReference type="EnsemblMetazoa" id="AAEL013725-PA"/>
    </source>
</evidence>
<dbReference type="Pfam" id="PF20645">
    <property type="entry name" value="Rrn7_cyclin_C"/>
    <property type="match status" value="1"/>
</dbReference>
<sequence length="840" mass="97323">MDACEVCGQNEFTVEEGFHYCVECGTKSQRHGTELVAEFEENMPGGKDAVAGGTIRIKQVKKKGKMLTSWEVVNYILLGYTERLVAMGAGEAFKLTVLQLWTAYLRRSEVAFFDKNKPERPRLDVFHRTTDANIIYNRKIKKKRERRKSADSGSRTSSVPISGVALTKKVRSEQRSLLNVEYDSFRASQSDVNRSLHELSVRSLNASLSGTDSEASTKSGGQRIKYSRLARIKMKRRLKMSTKHIDKHESDVDDLMSCHRKKGQGKSNPRHRTDPESLYRTTIASILALALNVSRSKVQFADLMRFYREEHISTMNLMQYIPEEVDSNSCMETLCGLQKGPSLTHHELLESVVKMMRFINVKPILPDFSQLCRRYLQELCLPTDLMIFLDRFLAVFPPKMEHEISRWFPNYEARAMAIILFMLKLLFGCNDSTEMKLSKSAAKFNAMLKNLGPSYRQLFVFREWVRFLEMRKLVLGQVHHPTNRVVAKQEGVEQDPELFIDYNLRKRQGGDLYRASTKTINRNWVSKLKDFATNVVNTYHRLNPNSNTQQSIEFDPSLTPHRSYLETFLLAYNREGKIHVPEFLHENHEDRSIVSLVSPSDLKQLLRTNHQITLKTKKAPSAITQLKFIDRVVAHNVLYRLMEYESPYLLIDECDESNWTPPPKRSHRDEPHESILTRILIRNEQQEGETHCGLRQESVLADDSILSNTTADLFDSQEPSSQDSVILPYQNSTHSLLTPNYDYWVRFYPVRILSSREQFDEEVAVTLPENFRLVLEECARIVETHPMVLYQELMTVEAYLFYAVQPVERFFRGTDTCEVQFHSKIDYGMVRTVHEAKRKY</sequence>
<feature type="domain" description="Rrn7/TAF1B C-terminal cyclin" evidence="11">
    <location>
        <begin position="344"/>
        <end position="469"/>
    </location>
</feature>
<dbReference type="VEuPathDB" id="VectorBase:AAEL013725"/>
<keyword evidence="9" id="KW-0539">Nucleus</keyword>
<name>A0A1S4FZV0_AEDAE</name>
<feature type="region of interest" description="Disordered" evidence="10">
    <location>
        <begin position="240"/>
        <end position="275"/>
    </location>
</feature>
<evidence type="ECO:0000259" key="11">
    <source>
        <dbReference type="Pfam" id="PF20645"/>
    </source>
</evidence>
<dbReference type="GO" id="GO:0005668">
    <property type="term" value="C:RNA polymerase transcription factor SL1 complex"/>
    <property type="evidence" value="ECO:0007669"/>
    <property type="project" value="TreeGrafter"/>
</dbReference>
<feature type="region of interest" description="Disordered" evidence="10">
    <location>
        <begin position="139"/>
        <end position="158"/>
    </location>
</feature>
<dbReference type="EnsemblMetazoa" id="AAEL013725-RA">
    <property type="protein sequence ID" value="AAEL013725-PA"/>
    <property type="gene ID" value="AAEL013725"/>
</dbReference>
<dbReference type="InterPro" id="IPR033599">
    <property type="entry name" value="TAF1B/Rrn7"/>
</dbReference>
<evidence type="ECO:0000256" key="5">
    <source>
        <dbReference type="ARBA" id="ARBA00022833"/>
    </source>
</evidence>
<evidence type="ECO:0000313" key="13">
    <source>
        <dbReference type="Proteomes" id="UP000008820"/>
    </source>
</evidence>
<evidence type="ECO:0000256" key="6">
    <source>
        <dbReference type="ARBA" id="ARBA00023015"/>
    </source>
</evidence>
<dbReference type="Proteomes" id="UP000008820">
    <property type="component" value="Chromosome 1"/>
</dbReference>
<dbReference type="GO" id="GO:0042790">
    <property type="term" value="P:nucleolar large rRNA transcription by RNA polymerase I"/>
    <property type="evidence" value="ECO:0007669"/>
    <property type="project" value="TreeGrafter"/>
</dbReference>
<evidence type="ECO:0000256" key="2">
    <source>
        <dbReference type="ARBA" id="ARBA00006899"/>
    </source>
</evidence>
<evidence type="ECO:0000256" key="9">
    <source>
        <dbReference type="ARBA" id="ARBA00023242"/>
    </source>
</evidence>
<dbReference type="AlphaFoldDB" id="A0A1S4FZV0"/>
<keyword evidence="13" id="KW-1185">Reference proteome</keyword>
<accession>A0A1S4FZV0</accession>
<protein>
    <recommendedName>
        <fullName evidence="11">Rrn7/TAF1B C-terminal cyclin domain-containing protein</fullName>
    </recommendedName>
</protein>
<reference evidence="12" key="2">
    <citation type="submission" date="2020-05" db="UniProtKB">
        <authorList>
            <consortium name="EnsemblMetazoa"/>
        </authorList>
    </citation>
    <scope>IDENTIFICATION</scope>
    <source>
        <strain evidence="12">LVP_AGWG</strain>
    </source>
</reference>
<reference evidence="12 13" key="1">
    <citation type="submission" date="2017-06" db="EMBL/GenBank/DDBJ databases">
        <title>Aedes aegypti genome working group (AGWG) sequencing and assembly.</title>
        <authorList>
            <consortium name="Aedes aegypti Genome Working Group (AGWG)"/>
            <person name="Matthews B.J."/>
        </authorList>
    </citation>
    <scope>NUCLEOTIDE SEQUENCE [LARGE SCALE GENOMIC DNA]</scope>
    <source>
        <strain evidence="12 13">LVP_AGWG</strain>
    </source>
</reference>
<keyword evidence="8" id="KW-0804">Transcription</keyword>
<dbReference type="GO" id="GO:0001164">
    <property type="term" value="F:RNA polymerase I core promoter sequence-specific DNA binding"/>
    <property type="evidence" value="ECO:0007669"/>
    <property type="project" value="InterPro"/>
</dbReference>
<organism evidence="12 13">
    <name type="scientific">Aedes aegypti</name>
    <name type="common">Yellowfever mosquito</name>
    <name type="synonym">Culex aegypti</name>
    <dbReference type="NCBI Taxonomy" id="7159"/>
    <lineage>
        <taxon>Eukaryota</taxon>
        <taxon>Metazoa</taxon>
        <taxon>Ecdysozoa</taxon>
        <taxon>Arthropoda</taxon>
        <taxon>Hexapoda</taxon>
        <taxon>Insecta</taxon>
        <taxon>Pterygota</taxon>
        <taxon>Neoptera</taxon>
        <taxon>Endopterygota</taxon>
        <taxon>Diptera</taxon>
        <taxon>Nematocera</taxon>
        <taxon>Culicoidea</taxon>
        <taxon>Culicidae</taxon>
        <taxon>Culicinae</taxon>
        <taxon>Aedini</taxon>
        <taxon>Aedes</taxon>
        <taxon>Stegomyia</taxon>
    </lineage>
</organism>
<comment type="subcellular location">
    <subcellularLocation>
        <location evidence="1">Nucleus</location>
        <location evidence="1">Nucleolus</location>
    </subcellularLocation>
</comment>
<dbReference type="InterPro" id="IPR048538">
    <property type="entry name" value="Rrn7_cyclin_C"/>
</dbReference>
<keyword evidence="3" id="KW-0479">Metal-binding</keyword>
<evidence type="ECO:0000256" key="1">
    <source>
        <dbReference type="ARBA" id="ARBA00004604"/>
    </source>
</evidence>
<keyword evidence="7" id="KW-0238">DNA-binding</keyword>
<keyword evidence="6" id="KW-0805">Transcription regulation</keyword>
<keyword evidence="4" id="KW-0863">Zinc-finger</keyword>
<feature type="compositionally biased region" description="Basic residues" evidence="10">
    <location>
        <begin position="258"/>
        <end position="270"/>
    </location>
</feature>
<gene>
    <name evidence="12" type="primary">5578516</name>
</gene>
<proteinExistence type="inferred from homology"/>
<evidence type="ECO:0000256" key="4">
    <source>
        <dbReference type="ARBA" id="ARBA00022771"/>
    </source>
</evidence>
<dbReference type="FunCoup" id="A0A1S4FZV0">
    <property type="interactions" value="494"/>
</dbReference>